<reference evidence="7" key="1">
    <citation type="submission" date="2016-03" db="EMBL/GenBank/DDBJ databases">
        <title>Sphingomonas melonis TY, whole genome shotgun sequencing.</title>
        <authorList>
            <person name="Wang H."/>
            <person name="Zhu P."/>
        </authorList>
    </citation>
    <scope>NUCLEOTIDE SEQUENCE [LARGE SCALE GENOMIC DNA]</scope>
    <source>
        <strain evidence="7">TY</strain>
    </source>
</reference>
<dbReference type="InterPro" id="IPR013785">
    <property type="entry name" value="Aldolase_TIM"/>
</dbReference>
<keyword evidence="8" id="KW-1185">Reference proteome</keyword>
<dbReference type="InterPro" id="IPR058240">
    <property type="entry name" value="rSAM_sf"/>
</dbReference>
<evidence type="ECO:0000313" key="7">
    <source>
        <dbReference type="EMBL" id="KZB93585.1"/>
    </source>
</evidence>
<sequence length="277" mass="31164">MDELNKRRHNGVLWVYVSGSCNFRCAYCIDDRYAIPHNKLDEGLFLDRLDELQRQLQYTIVLTGGEPMAQPSLVHALFDRFSSTAKTVQTNGSLTSATLSLCPKLAPDDWISISYHDFAWRRSKHEKSIDATVEGLLDNGKNVFVQLMCTPDNAVRMSAAAVRFSELGCKVAMRRIHDHTPESFGQVERLLGACGGEDWALPAFFGREHKPPRRQPFRAANVYLDGTIGFVCKDEVIIGNLYSGYDLNIVDRYRSLPCDQVCGSCSCLWVSEPWGFA</sequence>
<accession>A0A175XZD1</accession>
<feature type="domain" description="Radical SAM core" evidence="6">
    <location>
        <begin position="16"/>
        <end position="121"/>
    </location>
</feature>
<dbReference type="PROSITE" id="PS51257">
    <property type="entry name" value="PROKAR_LIPOPROTEIN"/>
    <property type="match status" value="1"/>
</dbReference>
<name>A0A175XZD1_9SPHN</name>
<evidence type="ECO:0000313" key="8">
    <source>
        <dbReference type="Proteomes" id="UP000078460"/>
    </source>
</evidence>
<dbReference type="OrthoDB" id="308557at2"/>
<dbReference type="CDD" id="cd01335">
    <property type="entry name" value="Radical_SAM"/>
    <property type="match status" value="1"/>
</dbReference>
<dbReference type="GO" id="GO:0051536">
    <property type="term" value="F:iron-sulfur cluster binding"/>
    <property type="evidence" value="ECO:0007669"/>
    <property type="project" value="UniProtKB-KW"/>
</dbReference>
<dbReference type="InterPro" id="IPR050377">
    <property type="entry name" value="Radical_SAM_PqqE_MftC-like"/>
</dbReference>
<dbReference type="EMBL" id="LQCK02000068">
    <property type="protein sequence ID" value="KZB93585.1"/>
    <property type="molecule type" value="Genomic_DNA"/>
</dbReference>
<dbReference type="SFLD" id="SFLDS00029">
    <property type="entry name" value="Radical_SAM"/>
    <property type="match status" value="1"/>
</dbReference>
<proteinExistence type="predicted"/>
<protein>
    <recommendedName>
        <fullName evidence="6">Radical SAM core domain-containing protein</fullName>
    </recommendedName>
</protein>
<evidence type="ECO:0000256" key="1">
    <source>
        <dbReference type="ARBA" id="ARBA00001966"/>
    </source>
</evidence>
<keyword evidence="3" id="KW-0479">Metal-binding</keyword>
<evidence type="ECO:0000256" key="2">
    <source>
        <dbReference type="ARBA" id="ARBA00022691"/>
    </source>
</evidence>
<keyword evidence="5" id="KW-0411">Iron-sulfur</keyword>
<dbReference type="KEGG" id="smy:BJP26_14650"/>
<keyword evidence="4" id="KW-0408">Iron</keyword>
<evidence type="ECO:0000256" key="5">
    <source>
        <dbReference type="ARBA" id="ARBA00023014"/>
    </source>
</evidence>
<comment type="caution">
    <text evidence="7">The sequence shown here is derived from an EMBL/GenBank/DDBJ whole genome shotgun (WGS) entry which is preliminary data.</text>
</comment>
<dbReference type="RefSeq" id="WP_062126225.1">
    <property type="nucleotide sequence ID" value="NZ_CP017578.1"/>
</dbReference>
<dbReference type="Pfam" id="PF04055">
    <property type="entry name" value="Radical_SAM"/>
    <property type="match status" value="1"/>
</dbReference>
<evidence type="ECO:0000259" key="6">
    <source>
        <dbReference type="Pfam" id="PF04055"/>
    </source>
</evidence>
<evidence type="ECO:0000256" key="3">
    <source>
        <dbReference type="ARBA" id="ARBA00022723"/>
    </source>
</evidence>
<dbReference type="Proteomes" id="UP000078460">
    <property type="component" value="Unassembled WGS sequence"/>
</dbReference>
<dbReference type="GO" id="GO:0003824">
    <property type="term" value="F:catalytic activity"/>
    <property type="evidence" value="ECO:0007669"/>
    <property type="project" value="InterPro"/>
</dbReference>
<dbReference type="GO" id="GO:0046872">
    <property type="term" value="F:metal ion binding"/>
    <property type="evidence" value="ECO:0007669"/>
    <property type="project" value="UniProtKB-KW"/>
</dbReference>
<gene>
    <name evidence="7" type="ORF">AVM11_12010</name>
</gene>
<dbReference type="PANTHER" id="PTHR11228:SF7">
    <property type="entry name" value="PQQA PEPTIDE CYCLASE"/>
    <property type="match status" value="1"/>
</dbReference>
<comment type="cofactor">
    <cofactor evidence="1">
        <name>[4Fe-4S] cluster</name>
        <dbReference type="ChEBI" id="CHEBI:49883"/>
    </cofactor>
</comment>
<dbReference type="AlphaFoldDB" id="A0A175XZD1"/>
<evidence type="ECO:0000256" key="4">
    <source>
        <dbReference type="ARBA" id="ARBA00023004"/>
    </source>
</evidence>
<dbReference type="STRING" id="621456.BJP26_14650"/>
<organism evidence="7 8">
    <name type="scientific">Sphingomonas melonis TY</name>
    <dbReference type="NCBI Taxonomy" id="621456"/>
    <lineage>
        <taxon>Bacteria</taxon>
        <taxon>Pseudomonadati</taxon>
        <taxon>Pseudomonadota</taxon>
        <taxon>Alphaproteobacteria</taxon>
        <taxon>Sphingomonadales</taxon>
        <taxon>Sphingomonadaceae</taxon>
        <taxon>Sphingomonas</taxon>
    </lineage>
</organism>
<keyword evidence="2" id="KW-0949">S-adenosyl-L-methionine</keyword>
<dbReference type="SUPFAM" id="SSF102114">
    <property type="entry name" value="Radical SAM enzymes"/>
    <property type="match status" value="1"/>
</dbReference>
<dbReference type="InterPro" id="IPR007197">
    <property type="entry name" value="rSAM"/>
</dbReference>
<dbReference type="PANTHER" id="PTHR11228">
    <property type="entry name" value="RADICAL SAM DOMAIN PROTEIN"/>
    <property type="match status" value="1"/>
</dbReference>
<dbReference type="Gene3D" id="3.20.20.70">
    <property type="entry name" value="Aldolase class I"/>
    <property type="match status" value="1"/>
</dbReference>